<name>B9T996_RICCO</name>
<reference evidence="3" key="1">
    <citation type="journal article" date="2010" name="Nat. Biotechnol.">
        <title>Draft genome sequence of the oilseed species Ricinus communis.</title>
        <authorList>
            <person name="Chan A.P."/>
            <person name="Crabtree J."/>
            <person name="Zhao Q."/>
            <person name="Lorenzi H."/>
            <person name="Orvis J."/>
            <person name="Puiu D."/>
            <person name="Melake-Berhan A."/>
            <person name="Jones K.M."/>
            <person name="Redman J."/>
            <person name="Chen G."/>
            <person name="Cahoon E.B."/>
            <person name="Gedil M."/>
            <person name="Stanke M."/>
            <person name="Haas B.J."/>
            <person name="Wortman J.R."/>
            <person name="Fraser-Liggett C.M."/>
            <person name="Ravel J."/>
            <person name="Rabinowicz P.D."/>
        </authorList>
    </citation>
    <scope>NUCLEOTIDE SEQUENCE [LARGE SCALE GENOMIC DNA]</scope>
    <source>
        <strain evidence="3">cv. Hale</strain>
    </source>
</reference>
<protein>
    <recommendedName>
        <fullName evidence="1">NAC domain-containing protein</fullName>
    </recommendedName>
</protein>
<dbReference type="GO" id="GO:0003677">
    <property type="term" value="F:DNA binding"/>
    <property type="evidence" value="ECO:0007669"/>
    <property type="project" value="InterPro"/>
</dbReference>
<evidence type="ECO:0000313" key="2">
    <source>
        <dbReference type="EMBL" id="EEF27569.1"/>
    </source>
</evidence>
<accession>B9T996</accession>
<dbReference type="GO" id="GO:0006355">
    <property type="term" value="P:regulation of DNA-templated transcription"/>
    <property type="evidence" value="ECO:0007669"/>
    <property type="project" value="InterPro"/>
</dbReference>
<evidence type="ECO:0000259" key="1">
    <source>
        <dbReference type="PROSITE" id="PS51005"/>
    </source>
</evidence>
<keyword evidence="3" id="KW-1185">Reference proteome</keyword>
<gene>
    <name evidence="2" type="ORF">RCOM_0412010</name>
</gene>
<proteinExistence type="predicted"/>
<dbReference type="PROSITE" id="PS51005">
    <property type="entry name" value="NAC"/>
    <property type="match status" value="1"/>
</dbReference>
<dbReference type="EMBL" id="EQ975323">
    <property type="protein sequence ID" value="EEF27569.1"/>
    <property type="molecule type" value="Genomic_DNA"/>
</dbReference>
<feature type="domain" description="NAC" evidence="1">
    <location>
        <begin position="1"/>
        <end position="31"/>
    </location>
</feature>
<dbReference type="InterPro" id="IPR003441">
    <property type="entry name" value="NAC-dom"/>
</dbReference>
<sequence length="130" mass="14729">MHEFRVNGPPRSKGAGDMKLDDYVLCRIYKKFDRTKVSTGSQAQTTKMVNRPEIGNYLFPAGAFPYSYCHYQHCQSNGAPEYYEPPPFDHSLLEPPMLFSTMPFPDETLGGFTNLDPLQLPFDPNGNSDK</sequence>
<organism evidence="2 3">
    <name type="scientific">Ricinus communis</name>
    <name type="common">Castor bean</name>
    <dbReference type="NCBI Taxonomy" id="3988"/>
    <lineage>
        <taxon>Eukaryota</taxon>
        <taxon>Viridiplantae</taxon>
        <taxon>Streptophyta</taxon>
        <taxon>Embryophyta</taxon>
        <taxon>Tracheophyta</taxon>
        <taxon>Spermatophyta</taxon>
        <taxon>Magnoliopsida</taxon>
        <taxon>eudicotyledons</taxon>
        <taxon>Gunneridae</taxon>
        <taxon>Pentapetalae</taxon>
        <taxon>rosids</taxon>
        <taxon>fabids</taxon>
        <taxon>Malpighiales</taxon>
        <taxon>Euphorbiaceae</taxon>
        <taxon>Acalyphoideae</taxon>
        <taxon>Acalypheae</taxon>
        <taxon>Ricinus</taxon>
    </lineage>
</organism>
<dbReference type="InParanoid" id="B9T996"/>
<dbReference type="Proteomes" id="UP000008311">
    <property type="component" value="Unassembled WGS sequence"/>
</dbReference>
<dbReference type="AlphaFoldDB" id="B9T996"/>
<evidence type="ECO:0000313" key="3">
    <source>
        <dbReference type="Proteomes" id="UP000008311"/>
    </source>
</evidence>